<dbReference type="PANTHER" id="PTHR35711">
    <property type="entry name" value="EXPRESSED PROTEIN"/>
    <property type="match status" value="1"/>
</dbReference>
<dbReference type="AlphaFoldDB" id="A0A7J6KTF6"/>
<feature type="compositionally biased region" description="Basic and acidic residues" evidence="1">
    <location>
        <begin position="229"/>
        <end position="243"/>
    </location>
</feature>
<feature type="region of interest" description="Disordered" evidence="1">
    <location>
        <begin position="484"/>
        <end position="530"/>
    </location>
</feature>
<feature type="compositionally biased region" description="Low complexity" evidence="1">
    <location>
        <begin position="487"/>
        <end position="500"/>
    </location>
</feature>
<dbReference type="PROSITE" id="PS51286">
    <property type="entry name" value="RAP"/>
    <property type="match status" value="1"/>
</dbReference>
<evidence type="ECO:0000259" key="2">
    <source>
        <dbReference type="PROSITE" id="PS51286"/>
    </source>
</evidence>
<evidence type="ECO:0000313" key="3">
    <source>
        <dbReference type="EMBL" id="KAF4650585.1"/>
    </source>
</evidence>
<sequence length="530" mass="57961">VYHTEFISDNTPPSPSIGSSVPSSDRRTAIVCIKASDELRYYRASIGGSVVSDSGGPGGEMGEYKSTRVMIGSSLVKVRHLISLGWKVVPVWLSEWSDMKSDKDRAEYMIQQSTRAYALGPTPDDDGYYMGVGVVVRLMVALIVMAIRRRESSPTLTTTDDDDECNVTPWAKRRRKAATITSPPSIALLQHHQFMHGKVSDNSSDDDDDDTRCDDTHVIVSTTTTSDEGSSRESNDGMHDGLGEERYSDTMVIAAKTAEGQHTSSSRRYSIVLPSIHDDPHEECVVEAEVILPHHHPAALLLPQYPDHCPSEQRGQHRVGYIDDEEVTTQVDIDHAGDDGHNDGYEYHGDEDDDDDDDDDTPPLVVNLHLVAHPHQKYEIRISPSGDVEYTIQPRPLMSELKDVMSTIVGKLRSILIPNRVCEKAEHDDDDDDDDDDDVDKKASSSLMIAGDGHEALPAAILDSHHHLPVGMPIALESFHNIPALPPSSSSSSSSSSSLPLPSPFTHDSSSEGSSSSSSSSVNDDDDDKQ</sequence>
<comment type="caution">
    <text evidence="3">The sequence shown here is derived from an EMBL/GenBank/DDBJ whole genome shotgun (WGS) entry which is preliminary data.</text>
</comment>
<feature type="non-terminal residue" evidence="3">
    <location>
        <position position="1"/>
    </location>
</feature>
<proteinExistence type="predicted"/>
<dbReference type="InterPro" id="IPR013584">
    <property type="entry name" value="RAP"/>
</dbReference>
<dbReference type="Pfam" id="PF08373">
    <property type="entry name" value="RAP"/>
    <property type="match status" value="1"/>
</dbReference>
<accession>A0A7J6KTF6</accession>
<feature type="compositionally biased region" description="Basic and acidic residues" evidence="1">
    <location>
        <begin position="333"/>
        <end position="348"/>
    </location>
</feature>
<feature type="domain" description="RAP" evidence="2">
    <location>
        <begin position="31"/>
        <end position="111"/>
    </location>
</feature>
<feature type="region of interest" description="Disordered" evidence="1">
    <location>
        <begin position="1"/>
        <end position="23"/>
    </location>
</feature>
<evidence type="ECO:0000256" key="1">
    <source>
        <dbReference type="SAM" id="MobiDB-lite"/>
    </source>
</evidence>
<dbReference type="PANTHER" id="PTHR35711:SF1">
    <property type="entry name" value="ECTODERMAL, ISOFORM F"/>
    <property type="match status" value="1"/>
</dbReference>
<name>A0A7J6KTF6_PEROL</name>
<feature type="compositionally biased region" description="Low complexity" evidence="1">
    <location>
        <begin position="511"/>
        <end position="522"/>
    </location>
</feature>
<protein>
    <recommendedName>
        <fullName evidence="2">RAP domain-containing protein</fullName>
    </recommendedName>
</protein>
<feature type="region of interest" description="Disordered" evidence="1">
    <location>
        <begin position="220"/>
        <end position="243"/>
    </location>
</feature>
<feature type="compositionally biased region" description="Acidic residues" evidence="1">
    <location>
        <begin position="349"/>
        <end position="361"/>
    </location>
</feature>
<evidence type="ECO:0000313" key="4">
    <source>
        <dbReference type="Proteomes" id="UP000572268"/>
    </source>
</evidence>
<organism evidence="3 4">
    <name type="scientific">Perkinsus olseni</name>
    <name type="common">Perkinsus atlanticus</name>
    <dbReference type="NCBI Taxonomy" id="32597"/>
    <lineage>
        <taxon>Eukaryota</taxon>
        <taxon>Sar</taxon>
        <taxon>Alveolata</taxon>
        <taxon>Perkinsozoa</taxon>
        <taxon>Perkinsea</taxon>
        <taxon>Perkinsida</taxon>
        <taxon>Perkinsidae</taxon>
        <taxon>Perkinsus</taxon>
    </lineage>
</organism>
<gene>
    <name evidence="3" type="ORF">FOL46_000882</name>
</gene>
<reference evidence="3 4" key="1">
    <citation type="submission" date="2020-04" db="EMBL/GenBank/DDBJ databases">
        <title>Perkinsus olseni comparative genomics.</title>
        <authorList>
            <person name="Bogema D.R."/>
        </authorList>
    </citation>
    <scope>NUCLEOTIDE SEQUENCE [LARGE SCALE GENOMIC DNA]</scope>
    <source>
        <strain evidence="3">ATCC PRA-31</strain>
    </source>
</reference>
<feature type="region of interest" description="Disordered" evidence="1">
    <location>
        <begin position="333"/>
        <end position="363"/>
    </location>
</feature>
<dbReference type="EMBL" id="JABANN010001217">
    <property type="protein sequence ID" value="KAF4650585.1"/>
    <property type="molecule type" value="Genomic_DNA"/>
</dbReference>
<feature type="region of interest" description="Disordered" evidence="1">
    <location>
        <begin position="153"/>
        <end position="179"/>
    </location>
</feature>
<dbReference type="Proteomes" id="UP000572268">
    <property type="component" value="Unassembled WGS sequence"/>
</dbReference>